<keyword evidence="1" id="KW-0349">Heme</keyword>
<keyword evidence="1" id="KW-1003">Cell membrane</keyword>
<feature type="transmembrane region" description="Helical" evidence="2">
    <location>
        <begin position="6"/>
        <end position="27"/>
    </location>
</feature>
<comment type="catalytic activity">
    <reaction evidence="1">
        <text>protoporphyrinogen IX + 3 A = protoporphyrin IX + 3 AH2</text>
        <dbReference type="Rhea" id="RHEA:62000"/>
        <dbReference type="ChEBI" id="CHEBI:13193"/>
        <dbReference type="ChEBI" id="CHEBI:17499"/>
        <dbReference type="ChEBI" id="CHEBI:57306"/>
        <dbReference type="ChEBI" id="CHEBI:57307"/>
    </reaction>
</comment>
<evidence type="ECO:0000313" key="4">
    <source>
        <dbReference type="Proteomes" id="UP000028701"/>
    </source>
</evidence>
<sequence>MVFVKFLHIMAISVWAAGLVSLPGLYVQRAHIVRDDDLFRLQKIVRFSYVRVISPAAFIAIATGTGLIFLQNPFSAWFSMKLAFVGIMVVIHVMTGLVIIRLFNDGEVYPVWRFVLVTIVSGLVVGAILFLVLARPEAPFALPSGWAEPGALKRLISHISPWEIP</sequence>
<dbReference type="OrthoDB" id="7570050at2"/>
<gene>
    <name evidence="3" type="ORF">RRU01S_22_00580</name>
</gene>
<keyword evidence="1 2" id="KW-0472">Membrane</keyword>
<comment type="pathway">
    <text evidence="1">Porphyrin-containing compound metabolism; protoporphyrin-IX biosynthesis; protoporphyrin-IX from protoporphyrinogen-IX: step 1/1.</text>
</comment>
<dbReference type="GO" id="GO:0070818">
    <property type="term" value="F:protoporphyrinogen oxidase activity"/>
    <property type="evidence" value="ECO:0007669"/>
    <property type="project" value="UniProtKB-UniRule"/>
</dbReference>
<protein>
    <recommendedName>
        <fullName evidence="1">Protoporphyrinogen IX oxidase</fullName>
        <ecNumber evidence="1">1.3.99.-</ecNumber>
    </recommendedName>
</protein>
<dbReference type="Pfam" id="PF03653">
    <property type="entry name" value="UPF0093"/>
    <property type="match status" value="1"/>
</dbReference>
<dbReference type="GO" id="GO:0006782">
    <property type="term" value="P:protoporphyrinogen IX biosynthetic process"/>
    <property type="evidence" value="ECO:0007669"/>
    <property type="project" value="UniProtKB-UniRule"/>
</dbReference>
<comment type="similarity">
    <text evidence="1">Belongs to the HemJ family.</text>
</comment>
<dbReference type="Proteomes" id="UP000028701">
    <property type="component" value="Unassembled WGS sequence"/>
</dbReference>
<dbReference type="AlphaFoldDB" id="A0A081CZ29"/>
<dbReference type="PIRSF" id="PIRSF004638">
    <property type="entry name" value="UCP004638"/>
    <property type="match status" value="1"/>
</dbReference>
<keyword evidence="2" id="KW-0812">Transmembrane</keyword>
<dbReference type="EC" id="1.3.99.-" evidence="1"/>
<keyword evidence="1" id="KW-0408">Iron</keyword>
<dbReference type="eggNOG" id="COG1981">
    <property type="taxonomic scope" value="Bacteria"/>
</dbReference>
<dbReference type="UniPathway" id="UPA00251">
    <property type="reaction ID" value="UER00324"/>
</dbReference>
<evidence type="ECO:0000313" key="3">
    <source>
        <dbReference type="EMBL" id="GAK71925.1"/>
    </source>
</evidence>
<accession>A0A081CZ29</accession>
<keyword evidence="1" id="KW-0479">Metal-binding</keyword>
<evidence type="ECO:0000256" key="1">
    <source>
        <dbReference type="PIRNR" id="PIRNR004638"/>
    </source>
</evidence>
<dbReference type="EMBL" id="BBJU01000022">
    <property type="protein sequence ID" value="GAK71925.1"/>
    <property type="molecule type" value="Genomic_DNA"/>
</dbReference>
<feature type="transmembrane region" description="Helical" evidence="2">
    <location>
        <begin position="114"/>
        <end position="134"/>
    </location>
</feature>
<comment type="cofactor">
    <cofactor evidence="1">
        <name>heme b</name>
        <dbReference type="ChEBI" id="CHEBI:60344"/>
    </cofactor>
    <text evidence="1">Binds 1 heme b (iron(II)-protoporphyrin IX) group per subunit.</text>
</comment>
<dbReference type="GO" id="GO:0005886">
    <property type="term" value="C:plasma membrane"/>
    <property type="evidence" value="ECO:0007669"/>
    <property type="project" value="UniProtKB-UniRule"/>
</dbReference>
<organism evidence="3 4">
    <name type="scientific">Agrobacterium rubi TR3 = NBRC 13261</name>
    <dbReference type="NCBI Taxonomy" id="1368415"/>
    <lineage>
        <taxon>Bacteria</taxon>
        <taxon>Pseudomonadati</taxon>
        <taxon>Pseudomonadota</taxon>
        <taxon>Alphaproteobacteria</taxon>
        <taxon>Hyphomicrobiales</taxon>
        <taxon>Rhizobiaceae</taxon>
        <taxon>Rhizobium/Agrobacterium group</taxon>
        <taxon>Agrobacterium</taxon>
    </lineage>
</organism>
<feature type="transmembrane region" description="Helical" evidence="2">
    <location>
        <begin position="48"/>
        <end position="70"/>
    </location>
</feature>
<evidence type="ECO:0000256" key="2">
    <source>
        <dbReference type="SAM" id="Phobius"/>
    </source>
</evidence>
<reference evidence="3 4" key="1">
    <citation type="submission" date="2014-08" db="EMBL/GenBank/DDBJ databases">
        <title>Whole genome shotgun sequence of Rhizobium rubi NBRC 13261.</title>
        <authorList>
            <person name="Katano-Makiyama Y."/>
            <person name="Hosoyama A."/>
            <person name="Hashimoto M."/>
            <person name="Hosoyama Y."/>
            <person name="Noguchi M."/>
            <person name="Tsuchikane K."/>
            <person name="Uohara A."/>
            <person name="Ohji S."/>
            <person name="Ichikawa N."/>
            <person name="Kimura A."/>
            <person name="Yamazoe A."/>
            <person name="Fujita N."/>
        </authorList>
    </citation>
    <scope>NUCLEOTIDE SEQUENCE [LARGE SCALE GENOMIC DNA]</scope>
    <source>
        <strain evidence="3 4">NBRC 13261</strain>
    </source>
</reference>
<name>A0A081CZ29_9HYPH</name>
<keyword evidence="2" id="KW-1133">Transmembrane helix</keyword>
<comment type="caution">
    <text evidence="3">The sequence shown here is derived from an EMBL/GenBank/DDBJ whole genome shotgun (WGS) entry which is preliminary data.</text>
</comment>
<dbReference type="InterPro" id="IPR005265">
    <property type="entry name" value="HemJ-like"/>
</dbReference>
<dbReference type="GO" id="GO:0046872">
    <property type="term" value="F:metal ion binding"/>
    <property type="evidence" value="ECO:0007669"/>
    <property type="project" value="UniProtKB-UniRule"/>
</dbReference>
<feature type="transmembrane region" description="Helical" evidence="2">
    <location>
        <begin position="82"/>
        <end position="102"/>
    </location>
</feature>
<comment type="function">
    <text evidence="1">Catalyzes the oxidation of protoporphyrinogen IX to protoporphyrin IX.</text>
</comment>
<proteinExistence type="inferred from homology"/>
<dbReference type="RefSeq" id="WP_045231462.1">
    <property type="nucleotide sequence ID" value="NZ_BBJU01000022.1"/>
</dbReference>